<evidence type="ECO:0000256" key="5">
    <source>
        <dbReference type="ARBA" id="ARBA00022960"/>
    </source>
</evidence>
<evidence type="ECO:0000256" key="3">
    <source>
        <dbReference type="ARBA" id="ARBA00022475"/>
    </source>
</evidence>
<dbReference type="InterPro" id="IPR004268">
    <property type="entry name" value="MurJ"/>
</dbReference>
<dbReference type="PRINTS" id="PR01806">
    <property type="entry name" value="VIRFACTRMVIN"/>
</dbReference>
<evidence type="ECO:0000256" key="10">
    <source>
        <dbReference type="SAM" id="Phobius"/>
    </source>
</evidence>
<feature type="transmembrane region" description="Helical" evidence="10">
    <location>
        <begin position="827"/>
        <end position="849"/>
    </location>
</feature>
<feature type="transmembrane region" description="Helical" evidence="10">
    <location>
        <begin position="733"/>
        <end position="755"/>
    </location>
</feature>
<keyword evidence="5" id="KW-0133">Cell shape</keyword>
<protein>
    <recommendedName>
        <fullName evidence="13">Murein biosynthesis integral membrane protein MurJ</fullName>
    </recommendedName>
</protein>
<feature type="compositionally biased region" description="Low complexity" evidence="9">
    <location>
        <begin position="101"/>
        <end position="147"/>
    </location>
</feature>
<feature type="transmembrane region" description="Helical" evidence="10">
    <location>
        <begin position="802"/>
        <end position="821"/>
    </location>
</feature>
<feature type="transmembrane region" description="Helical" evidence="10">
    <location>
        <begin position="415"/>
        <end position="438"/>
    </location>
</feature>
<feature type="transmembrane region" description="Helical" evidence="10">
    <location>
        <begin position="458"/>
        <end position="481"/>
    </location>
</feature>
<dbReference type="AlphaFoldDB" id="A0A919FU15"/>
<proteinExistence type="predicted"/>
<evidence type="ECO:0000256" key="1">
    <source>
        <dbReference type="ARBA" id="ARBA00004651"/>
    </source>
</evidence>
<feature type="compositionally biased region" description="Pro residues" evidence="9">
    <location>
        <begin position="216"/>
        <end position="231"/>
    </location>
</feature>
<keyword evidence="4 10" id="KW-0812">Transmembrane</keyword>
<gene>
    <name evidence="11" type="ORF">GCM10018781_32860</name>
</gene>
<evidence type="ECO:0000256" key="8">
    <source>
        <dbReference type="ARBA" id="ARBA00023136"/>
    </source>
</evidence>
<dbReference type="EMBL" id="BNBO01000015">
    <property type="protein sequence ID" value="GHH71490.1"/>
    <property type="molecule type" value="Genomic_DNA"/>
</dbReference>
<dbReference type="NCBIfam" id="TIGR01695">
    <property type="entry name" value="murJ_mviN"/>
    <property type="match status" value="1"/>
</dbReference>
<evidence type="ECO:0008006" key="13">
    <source>
        <dbReference type="Google" id="ProtNLM"/>
    </source>
</evidence>
<evidence type="ECO:0000256" key="2">
    <source>
        <dbReference type="ARBA" id="ARBA00022448"/>
    </source>
</evidence>
<dbReference type="GO" id="GO:0005886">
    <property type="term" value="C:plasma membrane"/>
    <property type="evidence" value="ECO:0007669"/>
    <property type="project" value="UniProtKB-SubCell"/>
</dbReference>
<comment type="subcellular location">
    <subcellularLocation>
        <location evidence="1">Cell membrane</location>
        <topology evidence="1">Multi-pass membrane protein</topology>
    </subcellularLocation>
</comment>
<dbReference type="CDD" id="cd13123">
    <property type="entry name" value="MATE_MurJ_like"/>
    <property type="match status" value="1"/>
</dbReference>
<feature type="region of interest" description="Disordered" evidence="9">
    <location>
        <begin position="1"/>
        <end position="280"/>
    </location>
</feature>
<accession>A0A919FU15</accession>
<feature type="transmembrane region" description="Helical" evidence="10">
    <location>
        <begin position="700"/>
        <end position="721"/>
    </location>
</feature>
<dbReference type="Proteomes" id="UP000617734">
    <property type="component" value="Unassembled WGS sequence"/>
</dbReference>
<reference evidence="11" key="1">
    <citation type="journal article" date="2014" name="Int. J. Syst. Evol. Microbiol.">
        <title>Complete genome sequence of Corynebacterium casei LMG S-19264T (=DSM 44701T), isolated from a smear-ripened cheese.</title>
        <authorList>
            <consortium name="US DOE Joint Genome Institute (JGI-PGF)"/>
            <person name="Walter F."/>
            <person name="Albersmeier A."/>
            <person name="Kalinowski J."/>
            <person name="Ruckert C."/>
        </authorList>
    </citation>
    <scope>NUCLEOTIDE SEQUENCE</scope>
    <source>
        <strain evidence="11">JCM 4646</strain>
    </source>
</reference>
<dbReference type="GO" id="GO:0009252">
    <property type="term" value="P:peptidoglycan biosynthetic process"/>
    <property type="evidence" value="ECO:0007669"/>
    <property type="project" value="UniProtKB-KW"/>
</dbReference>
<evidence type="ECO:0000256" key="9">
    <source>
        <dbReference type="SAM" id="MobiDB-lite"/>
    </source>
</evidence>
<feature type="compositionally biased region" description="Low complexity" evidence="9">
    <location>
        <begin position="193"/>
        <end position="215"/>
    </location>
</feature>
<feature type="transmembrane region" description="Helical" evidence="10">
    <location>
        <begin position="574"/>
        <end position="597"/>
    </location>
</feature>
<keyword evidence="2" id="KW-0813">Transport</keyword>
<reference evidence="11" key="2">
    <citation type="submission" date="2020-09" db="EMBL/GenBank/DDBJ databases">
        <authorList>
            <person name="Sun Q."/>
            <person name="Ohkuma M."/>
        </authorList>
    </citation>
    <scope>NUCLEOTIDE SEQUENCE</scope>
    <source>
        <strain evidence="11">JCM 4646</strain>
    </source>
</reference>
<dbReference type="GeneID" id="95353720"/>
<feature type="compositionally biased region" description="Pro residues" evidence="9">
    <location>
        <begin position="179"/>
        <end position="191"/>
    </location>
</feature>
<keyword evidence="3" id="KW-1003">Cell membrane</keyword>
<dbReference type="Pfam" id="PF03023">
    <property type="entry name" value="MurJ"/>
    <property type="match status" value="1"/>
</dbReference>
<comment type="caution">
    <text evidence="11">The sequence shown here is derived from an EMBL/GenBank/DDBJ whole genome shotgun (WGS) entry which is preliminary data.</text>
</comment>
<feature type="transmembrane region" description="Helical" evidence="10">
    <location>
        <begin position="530"/>
        <end position="553"/>
    </location>
</feature>
<keyword evidence="7 10" id="KW-1133">Transmembrane helix</keyword>
<dbReference type="RefSeq" id="WP_229927479.1">
    <property type="nucleotide sequence ID" value="NZ_BNBO01000015.1"/>
</dbReference>
<feature type="transmembrane region" description="Helical" evidence="10">
    <location>
        <begin position="617"/>
        <end position="636"/>
    </location>
</feature>
<keyword evidence="6" id="KW-0573">Peptidoglycan synthesis</keyword>
<feature type="compositionally biased region" description="Polar residues" evidence="9">
    <location>
        <begin position="10"/>
        <end position="19"/>
    </location>
</feature>
<dbReference type="GO" id="GO:0008360">
    <property type="term" value="P:regulation of cell shape"/>
    <property type="evidence" value="ECO:0007669"/>
    <property type="project" value="UniProtKB-KW"/>
</dbReference>
<name>A0A919FU15_9ACTN</name>
<dbReference type="InterPro" id="IPR052031">
    <property type="entry name" value="Membrane_Transporter-Flippase"/>
</dbReference>
<evidence type="ECO:0000313" key="12">
    <source>
        <dbReference type="Proteomes" id="UP000617734"/>
    </source>
</evidence>
<evidence type="ECO:0000313" key="11">
    <source>
        <dbReference type="EMBL" id="GHH71490.1"/>
    </source>
</evidence>
<sequence>MSGPREERAQSQAGGQQPAETPGGDWYVADTYAQDPYAADGYDGYGSEPDPYGVQAGREGGAPPAYDVPPHLPPQANGYPTPVPPAMAPPVPPVQPGWDTPARPAWEEPAANPAPQRPAAQAPVTPNTAPADPGAPAPGSGPGARWGQWQEPARPESPWNSETTEYVGVDALFGGAPQQPQPGPQPAPYPDVHPAQQPGQHPAQQPGQHPLQQPGQPGPYRPGAQPMPAPGGPAAGHGYPAPPYAAGPPQGQGPQPGPGHEQHPGHGQGGQFVPPIEFDPPLSEQEATMQVAAVQLPPAVEPLDEVAEELAEERQEAPRPAKGGGGGKVAGLLNSSAIMAAGTLVSRGTGFVRTMVIVAAIGAVRMGDSYNAANTLPTLLYILIGGGALNAVFVPQLVRSMKHDEDGGAAYANRLLTLVIVGLAGVSFLAVLGAPVLVQLIAHALTTDQASADTTVALARYCLPTIFFMGIHVVMGQILNARGRFGAMMWTPVLNNIVVIFTFGAYIWVYGGFSSTEVNPATISPEGVRLLGLGTLIGLAVQALAMIPYLRAAGFSYRPRFDWRGHGLGKAARLAKWTFFFVLANQAGYLVITQIAVAAGIDAGDNGAGLSAFSNALLIWQLPHAVIAVSIMSAVLPRLSRAAADEDAGTVRDDISYGLRTTAVAIIPGAFLFLSLGPAIARSIYAVGGQPQALESATNIGLMLSAFALGLIPYSMQYVMLRGFYAYEDTRTPFSNTVWVAGCQAGFSVLCYLVLPSQWVVTGMAFGYGAAYAVGVAVAIPKLKRKIGGLDTKRIGRTYSRLAAACVPAAAVGVGVSLLIGSLVGGWLGSVLTVLVAGALQLAVFAVVAKRLKIEELNSMLGMVRGRLGR</sequence>
<feature type="transmembrane region" description="Helical" evidence="10">
    <location>
        <begin position="376"/>
        <end position="394"/>
    </location>
</feature>
<keyword evidence="12" id="KW-1185">Reference proteome</keyword>
<organism evidence="11 12">
    <name type="scientific">Kitasatospora indigofera</name>
    <dbReference type="NCBI Taxonomy" id="67307"/>
    <lineage>
        <taxon>Bacteria</taxon>
        <taxon>Bacillati</taxon>
        <taxon>Actinomycetota</taxon>
        <taxon>Actinomycetes</taxon>
        <taxon>Kitasatosporales</taxon>
        <taxon>Streptomycetaceae</taxon>
        <taxon>Kitasatospora</taxon>
    </lineage>
</organism>
<evidence type="ECO:0000256" key="7">
    <source>
        <dbReference type="ARBA" id="ARBA00022989"/>
    </source>
</evidence>
<feature type="transmembrane region" description="Helical" evidence="10">
    <location>
        <begin position="761"/>
        <end position="781"/>
    </location>
</feature>
<keyword evidence="8 10" id="KW-0472">Membrane</keyword>
<feature type="compositionally biased region" description="Pro residues" evidence="9">
    <location>
        <begin position="81"/>
        <end position="95"/>
    </location>
</feature>
<dbReference type="PANTHER" id="PTHR43549">
    <property type="entry name" value="MULTIDRUG RESISTANCE PROTEIN YPNP-RELATED"/>
    <property type="match status" value="1"/>
</dbReference>
<evidence type="ECO:0000256" key="6">
    <source>
        <dbReference type="ARBA" id="ARBA00022984"/>
    </source>
</evidence>
<evidence type="ECO:0000256" key="4">
    <source>
        <dbReference type="ARBA" id="ARBA00022692"/>
    </source>
</evidence>
<feature type="transmembrane region" description="Helical" evidence="10">
    <location>
        <begin position="493"/>
        <end position="510"/>
    </location>
</feature>
<dbReference type="PANTHER" id="PTHR43549:SF3">
    <property type="entry name" value="MULTIDRUG RESISTANCE PROTEIN YPNP-RELATED"/>
    <property type="match status" value="1"/>
</dbReference>
<feature type="transmembrane region" description="Helical" evidence="10">
    <location>
        <begin position="657"/>
        <end position="680"/>
    </location>
</feature>